<dbReference type="Gene3D" id="3.40.50.2000">
    <property type="entry name" value="Glycogen Phosphorylase B"/>
    <property type="match status" value="2"/>
</dbReference>
<protein>
    <submittedName>
        <fullName evidence="2">Glycosyltransferase involved in cell wall biosynthesis</fullName>
    </submittedName>
</protein>
<evidence type="ECO:0000256" key="1">
    <source>
        <dbReference type="ARBA" id="ARBA00022679"/>
    </source>
</evidence>
<organism evidence="2 3">
    <name type="scientific">Arthrobacter stackebrandtii</name>
    <dbReference type="NCBI Taxonomy" id="272161"/>
    <lineage>
        <taxon>Bacteria</taxon>
        <taxon>Bacillati</taxon>
        <taxon>Actinomycetota</taxon>
        <taxon>Actinomycetes</taxon>
        <taxon>Micrococcales</taxon>
        <taxon>Micrococcaceae</taxon>
        <taxon>Arthrobacter</taxon>
    </lineage>
</organism>
<evidence type="ECO:0000313" key="3">
    <source>
        <dbReference type="Proteomes" id="UP000711614"/>
    </source>
</evidence>
<dbReference type="Pfam" id="PF13692">
    <property type="entry name" value="Glyco_trans_1_4"/>
    <property type="match status" value="1"/>
</dbReference>
<dbReference type="SUPFAM" id="SSF53756">
    <property type="entry name" value="UDP-Glycosyltransferase/glycogen phosphorylase"/>
    <property type="match status" value="1"/>
</dbReference>
<dbReference type="Proteomes" id="UP000711614">
    <property type="component" value="Unassembled WGS sequence"/>
</dbReference>
<accession>A0ABS4YZ04</accession>
<comment type="caution">
    <text evidence="2">The sequence shown here is derived from an EMBL/GenBank/DDBJ whole genome shotgun (WGS) entry which is preliminary data.</text>
</comment>
<evidence type="ECO:0000313" key="2">
    <source>
        <dbReference type="EMBL" id="MBP2414031.1"/>
    </source>
</evidence>
<dbReference type="PANTHER" id="PTHR46401">
    <property type="entry name" value="GLYCOSYLTRANSFERASE WBBK-RELATED"/>
    <property type="match status" value="1"/>
</dbReference>
<keyword evidence="1" id="KW-0808">Transferase</keyword>
<proteinExistence type="predicted"/>
<dbReference type="PANTHER" id="PTHR46401:SF2">
    <property type="entry name" value="GLYCOSYLTRANSFERASE WBBK-RELATED"/>
    <property type="match status" value="1"/>
</dbReference>
<dbReference type="RefSeq" id="WP_209681693.1">
    <property type="nucleotide sequence ID" value="NZ_JAGIOI010000001.1"/>
</dbReference>
<reference evidence="2 3" key="1">
    <citation type="submission" date="2021-03" db="EMBL/GenBank/DDBJ databases">
        <title>Sequencing the genomes of 1000 actinobacteria strains.</title>
        <authorList>
            <person name="Klenk H.-P."/>
        </authorList>
    </citation>
    <scope>NUCLEOTIDE SEQUENCE [LARGE SCALE GENOMIC DNA]</scope>
    <source>
        <strain evidence="2 3">DSM 16005</strain>
    </source>
</reference>
<sequence>MTAPQTESTPLQRRIFVFPYWADNAFIDIMYMASASRGIGIVKTYYLDDLQRAIESGNPGDVLHIHWTTRVCQEAASEEDAEQRLTRFAGTLALAKERGVRIVWTVHNAMAHDARYVELETQLYRVLAEAADKIHIMNPQTPEIVRETFTIDPAKTVAIPHPSYRGWYDNSLSRKSARASLRLPQDAKAVLFFGNIKPYKGVLELIAAIKCLQEIDPSVHLLLAGRVSDADRGVLDAALSSGVKHIKELGYIPAEDTPRWFNAADLTVLPYKRSLNSGSLQLAASFDLPALVPDQAELRAVYGGEQWVGFYEEDREPRELAFRIAASLAEAPRQRRAAYEFSRQYPPFAMSNDFADAVAQL</sequence>
<keyword evidence="3" id="KW-1185">Reference proteome</keyword>
<gene>
    <name evidence="2" type="ORF">JOF48_002830</name>
</gene>
<name>A0ABS4YZ04_9MICC</name>
<dbReference type="EMBL" id="JAGIOI010000001">
    <property type="protein sequence ID" value="MBP2414031.1"/>
    <property type="molecule type" value="Genomic_DNA"/>
</dbReference>